<evidence type="ECO:0000259" key="2">
    <source>
        <dbReference type="Pfam" id="PF18602"/>
    </source>
</evidence>
<protein>
    <recommendedName>
        <fullName evidence="2">Rap1a immunity protein domain-containing protein</fullName>
    </recommendedName>
</protein>
<dbReference type="Proteomes" id="UP000297258">
    <property type="component" value="Unassembled WGS sequence"/>
</dbReference>
<accession>A0A4Y9SX34</accession>
<evidence type="ECO:0000313" key="3">
    <source>
        <dbReference type="EMBL" id="TFW31019.1"/>
    </source>
</evidence>
<dbReference type="AlphaFoldDB" id="A0A4Y9SX34"/>
<feature type="signal peptide" evidence="1">
    <location>
        <begin position="1"/>
        <end position="17"/>
    </location>
</feature>
<proteinExistence type="predicted"/>
<dbReference type="EMBL" id="SPUM01000102">
    <property type="protein sequence ID" value="TFW31019.1"/>
    <property type="molecule type" value="Genomic_DNA"/>
</dbReference>
<dbReference type="Gene3D" id="1.10.890.40">
    <property type="match status" value="1"/>
</dbReference>
<dbReference type="RefSeq" id="WP_135190549.1">
    <property type="nucleotide sequence ID" value="NZ_SPUM01000102.1"/>
</dbReference>
<organism evidence="3 4">
    <name type="scientific">Massilia horti</name>
    <dbReference type="NCBI Taxonomy" id="2562153"/>
    <lineage>
        <taxon>Bacteria</taxon>
        <taxon>Pseudomonadati</taxon>
        <taxon>Pseudomonadota</taxon>
        <taxon>Betaproteobacteria</taxon>
        <taxon>Burkholderiales</taxon>
        <taxon>Oxalobacteraceae</taxon>
        <taxon>Telluria group</taxon>
        <taxon>Massilia</taxon>
    </lineage>
</organism>
<keyword evidence="4" id="KW-1185">Reference proteome</keyword>
<comment type="caution">
    <text evidence="3">The sequence shown here is derived from an EMBL/GenBank/DDBJ whole genome shotgun (WGS) entry which is preliminary data.</text>
</comment>
<dbReference type="OrthoDB" id="8756813at2"/>
<feature type="domain" description="Rap1a immunity protein" evidence="2">
    <location>
        <begin position="29"/>
        <end position="121"/>
    </location>
</feature>
<evidence type="ECO:0000313" key="4">
    <source>
        <dbReference type="Proteomes" id="UP000297258"/>
    </source>
</evidence>
<sequence>MRGLILLGLAVAVPCFAQPAWDGPWMTGERLLKMVTFRPDVKNNFDLTPEEYLESERARAYINGVHDTTEGRGWCYSQRYHPGPEALLDDVLVGLRKLPPQQLKRNAGDLIVEIWGRKWPCADRRKQR</sequence>
<feature type="chain" id="PRO_5021350315" description="Rap1a immunity protein domain-containing protein" evidence="1">
    <location>
        <begin position="18"/>
        <end position="128"/>
    </location>
</feature>
<reference evidence="3 4" key="1">
    <citation type="submission" date="2019-03" db="EMBL/GenBank/DDBJ databases">
        <title>Draft genome of Massilia hortus sp. nov., a novel bacterial species of the Oxalobacteraceae family.</title>
        <authorList>
            <person name="Peta V."/>
            <person name="Raths R."/>
            <person name="Bucking H."/>
        </authorList>
    </citation>
    <scope>NUCLEOTIDE SEQUENCE [LARGE SCALE GENOMIC DNA]</scope>
    <source>
        <strain evidence="3 4">ONC3</strain>
    </source>
</reference>
<evidence type="ECO:0000256" key="1">
    <source>
        <dbReference type="SAM" id="SignalP"/>
    </source>
</evidence>
<name>A0A4Y9SX34_9BURK</name>
<dbReference type="Pfam" id="PF18602">
    <property type="entry name" value="Rap1a"/>
    <property type="match status" value="1"/>
</dbReference>
<keyword evidence="1" id="KW-0732">Signal</keyword>
<gene>
    <name evidence="3" type="ORF">E4O92_15040</name>
</gene>
<dbReference type="InterPro" id="IPR041238">
    <property type="entry name" value="Rap1a"/>
</dbReference>